<protein>
    <submittedName>
        <fullName evidence="1">Uncharacterized protein</fullName>
    </submittedName>
</protein>
<evidence type="ECO:0000313" key="1">
    <source>
        <dbReference type="EMBL" id="KAG8186614.1"/>
    </source>
</evidence>
<gene>
    <name evidence="1" type="ORF">JTE90_019935</name>
</gene>
<dbReference type="Proteomes" id="UP000827092">
    <property type="component" value="Unassembled WGS sequence"/>
</dbReference>
<dbReference type="InterPro" id="IPR036397">
    <property type="entry name" value="RNaseH_sf"/>
</dbReference>
<evidence type="ECO:0000313" key="2">
    <source>
        <dbReference type="Proteomes" id="UP000827092"/>
    </source>
</evidence>
<proteinExistence type="predicted"/>
<sequence>MNNIYKTFDSDRVMSRGQSDLGPLWPPRSPDLSVCDFFLWGTLKSKLYSNNPQNLQELQQNIADEISAITKVQLYCAFRNMLTRAQRCQEINGGHFQHFL</sequence>
<accession>A0AAV6UQY7</accession>
<comment type="caution">
    <text evidence="1">The sequence shown here is derived from an EMBL/GenBank/DDBJ whole genome shotgun (WGS) entry which is preliminary data.</text>
</comment>
<dbReference type="EMBL" id="JAFNEN010000296">
    <property type="protein sequence ID" value="KAG8186614.1"/>
    <property type="molecule type" value="Genomic_DNA"/>
</dbReference>
<dbReference type="GO" id="GO:0003676">
    <property type="term" value="F:nucleic acid binding"/>
    <property type="evidence" value="ECO:0007669"/>
    <property type="project" value="InterPro"/>
</dbReference>
<name>A0AAV6UQY7_9ARAC</name>
<dbReference type="PANTHER" id="PTHR47326">
    <property type="entry name" value="TRANSPOSABLE ELEMENT TC3 TRANSPOSASE-LIKE PROTEIN"/>
    <property type="match status" value="1"/>
</dbReference>
<keyword evidence="2" id="KW-1185">Reference proteome</keyword>
<reference evidence="1 2" key="1">
    <citation type="journal article" date="2022" name="Nat. Ecol. Evol.">
        <title>A masculinizing supergene underlies an exaggerated male reproductive morph in a spider.</title>
        <authorList>
            <person name="Hendrickx F."/>
            <person name="De Corte Z."/>
            <person name="Sonet G."/>
            <person name="Van Belleghem S.M."/>
            <person name="Kostlbacher S."/>
            <person name="Vangestel C."/>
        </authorList>
    </citation>
    <scope>NUCLEOTIDE SEQUENCE [LARGE SCALE GENOMIC DNA]</scope>
    <source>
        <strain evidence="1">W744_W776</strain>
    </source>
</reference>
<organism evidence="1 2">
    <name type="scientific">Oedothorax gibbosus</name>
    <dbReference type="NCBI Taxonomy" id="931172"/>
    <lineage>
        <taxon>Eukaryota</taxon>
        <taxon>Metazoa</taxon>
        <taxon>Ecdysozoa</taxon>
        <taxon>Arthropoda</taxon>
        <taxon>Chelicerata</taxon>
        <taxon>Arachnida</taxon>
        <taxon>Araneae</taxon>
        <taxon>Araneomorphae</taxon>
        <taxon>Entelegynae</taxon>
        <taxon>Araneoidea</taxon>
        <taxon>Linyphiidae</taxon>
        <taxon>Erigoninae</taxon>
        <taxon>Oedothorax</taxon>
    </lineage>
</organism>
<dbReference type="PANTHER" id="PTHR47326:SF1">
    <property type="entry name" value="HTH PSQ-TYPE DOMAIN-CONTAINING PROTEIN"/>
    <property type="match status" value="1"/>
</dbReference>
<dbReference type="AlphaFoldDB" id="A0AAV6UQY7"/>
<dbReference type="Gene3D" id="3.30.420.10">
    <property type="entry name" value="Ribonuclease H-like superfamily/Ribonuclease H"/>
    <property type="match status" value="1"/>
</dbReference>